<feature type="domain" description="HTH araC/xylS-type" evidence="4">
    <location>
        <begin position="227"/>
        <end position="325"/>
    </location>
</feature>
<dbReference type="InterPro" id="IPR018060">
    <property type="entry name" value="HTH_AraC"/>
</dbReference>
<evidence type="ECO:0000256" key="2">
    <source>
        <dbReference type="ARBA" id="ARBA00023125"/>
    </source>
</evidence>
<protein>
    <recommendedName>
        <fullName evidence="4">HTH araC/xylS-type domain-containing protein</fullName>
    </recommendedName>
</protein>
<dbReference type="GeneID" id="58924225"/>
<organism evidence="5 6">
    <name type="scientific">Aeromonas sobria</name>
    <dbReference type="NCBI Taxonomy" id="646"/>
    <lineage>
        <taxon>Bacteria</taxon>
        <taxon>Pseudomonadati</taxon>
        <taxon>Pseudomonadota</taxon>
        <taxon>Gammaproteobacteria</taxon>
        <taxon>Aeromonadales</taxon>
        <taxon>Aeromonadaceae</taxon>
        <taxon>Aeromonas</taxon>
    </lineage>
</organism>
<dbReference type="SUPFAM" id="SSF46689">
    <property type="entry name" value="Homeodomain-like"/>
    <property type="match status" value="1"/>
</dbReference>
<dbReference type="OrthoDB" id="5740883at2"/>
<dbReference type="Gene3D" id="1.10.10.60">
    <property type="entry name" value="Homeodomain-like"/>
    <property type="match status" value="1"/>
</dbReference>
<dbReference type="Proteomes" id="UP000179934">
    <property type="component" value="Unassembled WGS sequence"/>
</dbReference>
<dbReference type="RefSeq" id="WP_042024054.1">
    <property type="nucleotide sequence ID" value="NZ_CDBW01000044.1"/>
</dbReference>
<sequence>MYLVSNVALTGYEQLVHELGGHSEKIFVQVGLQPINISDPAGFISYPRYGDLLEATAKTLNKALFGLKLAGRHGPELLGPLSLGFRLQENVKQALDYLLSHVYLFAYGQVLTVTQVNDWIQVGIEYEFGGENPLTQLRQSSCQHLYNYLTSVQVDNIGAMKIHLRQPRPPVHERHYNHVCFSADFDGVSFPAAWLTASLSAGREQMLQFVDKYMDELTSNFPHSYSEQVSSVVHRLLREGQCTMTRVASVLGCGVRSLQLKLQEEGRSYSLILQECRVALAYQLLRRKHMRVTDVAFELGFSDVSTFSRKFKSWTGVSPLQWQKEQQESW</sequence>
<evidence type="ECO:0000256" key="3">
    <source>
        <dbReference type="ARBA" id="ARBA00023163"/>
    </source>
</evidence>
<dbReference type="PANTHER" id="PTHR47894:SF4">
    <property type="entry name" value="HTH-TYPE TRANSCRIPTIONAL REGULATOR GADX"/>
    <property type="match status" value="1"/>
</dbReference>
<dbReference type="Pfam" id="PF12625">
    <property type="entry name" value="Arabinose_bd"/>
    <property type="match status" value="1"/>
</dbReference>
<evidence type="ECO:0000313" key="5">
    <source>
        <dbReference type="EMBL" id="OHY96851.1"/>
    </source>
</evidence>
<keyword evidence="1" id="KW-0805">Transcription regulation</keyword>
<dbReference type="Pfam" id="PF12833">
    <property type="entry name" value="HTH_18"/>
    <property type="match status" value="1"/>
</dbReference>
<evidence type="ECO:0000313" key="6">
    <source>
        <dbReference type="Proteomes" id="UP000179934"/>
    </source>
</evidence>
<dbReference type="STRING" id="646.BJD16_00930"/>
<accession>A0A1S2DAL1</accession>
<dbReference type="InterPro" id="IPR032687">
    <property type="entry name" value="AraC-type_N"/>
</dbReference>
<comment type="caution">
    <text evidence="5">The sequence shown here is derived from an EMBL/GenBank/DDBJ whole genome shotgun (WGS) entry which is preliminary data.</text>
</comment>
<gene>
    <name evidence="5" type="ORF">BJD16_00930</name>
</gene>
<keyword evidence="2" id="KW-0238">DNA-binding</keyword>
<proteinExistence type="predicted"/>
<dbReference type="GO" id="GO:0000976">
    <property type="term" value="F:transcription cis-regulatory region binding"/>
    <property type="evidence" value="ECO:0007669"/>
    <property type="project" value="TreeGrafter"/>
</dbReference>
<evidence type="ECO:0000256" key="1">
    <source>
        <dbReference type="ARBA" id="ARBA00023015"/>
    </source>
</evidence>
<name>A0A1S2DAL1_AERSO</name>
<dbReference type="EMBL" id="MKFU01000001">
    <property type="protein sequence ID" value="OHY96851.1"/>
    <property type="molecule type" value="Genomic_DNA"/>
</dbReference>
<evidence type="ECO:0000259" key="4">
    <source>
        <dbReference type="PROSITE" id="PS01124"/>
    </source>
</evidence>
<dbReference type="SMART" id="SM00342">
    <property type="entry name" value="HTH_ARAC"/>
    <property type="match status" value="1"/>
</dbReference>
<dbReference type="PANTHER" id="PTHR47894">
    <property type="entry name" value="HTH-TYPE TRANSCRIPTIONAL REGULATOR GADX"/>
    <property type="match status" value="1"/>
</dbReference>
<dbReference type="InterPro" id="IPR020449">
    <property type="entry name" value="Tscrpt_reg_AraC-type_HTH"/>
</dbReference>
<reference evidence="5 6" key="1">
    <citation type="submission" date="2016-09" db="EMBL/GenBank/DDBJ databases">
        <title>Draft Genome Sequence of Aeromonas sobria Strain 08005, Isolated from Sick Rana catesbeiana.</title>
        <authorList>
            <person name="Yang Q."/>
        </authorList>
    </citation>
    <scope>NUCLEOTIDE SEQUENCE [LARGE SCALE GENOMIC DNA]</scope>
    <source>
        <strain evidence="5 6">08005</strain>
    </source>
</reference>
<dbReference type="GO" id="GO:0003700">
    <property type="term" value="F:DNA-binding transcription factor activity"/>
    <property type="evidence" value="ECO:0007669"/>
    <property type="project" value="InterPro"/>
</dbReference>
<dbReference type="AlphaFoldDB" id="A0A1S2DAL1"/>
<dbReference type="GO" id="GO:0005829">
    <property type="term" value="C:cytosol"/>
    <property type="evidence" value="ECO:0007669"/>
    <property type="project" value="TreeGrafter"/>
</dbReference>
<keyword evidence="3" id="KW-0804">Transcription</keyword>
<dbReference type="InterPro" id="IPR009057">
    <property type="entry name" value="Homeodomain-like_sf"/>
</dbReference>
<dbReference type="PRINTS" id="PR00032">
    <property type="entry name" value="HTHARAC"/>
</dbReference>
<dbReference type="PROSITE" id="PS01124">
    <property type="entry name" value="HTH_ARAC_FAMILY_2"/>
    <property type="match status" value="1"/>
</dbReference>